<name>A0ABT8ALN2_9HYPH</name>
<gene>
    <name evidence="1" type="ORF">QWZ18_08730</name>
</gene>
<keyword evidence="2" id="KW-1185">Reference proteome</keyword>
<evidence type="ECO:0000313" key="1">
    <source>
        <dbReference type="EMBL" id="MDN3570708.1"/>
    </source>
</evidence>
<dbReference type="Proteomes" id="UP001244297">
    <property type="component" value="Unassembled WGS sequence"/>
</dbReference>
<protein>
    <submittedName>
        <fullName evidence="1">Uncharacterized protein</fullName>
    </submittedName>
</protein>
<organism evidence="1 2">
    <name type="scientific">Methylobacterium longum</name>
    <dbReference type="NCBI Taxonomy" id="767694"/>
    <lineage>
        <taxon>Bacteria</taxon>
        <taxon>Pseudomonadati</taxon>
        <taxon>Pseudomonadota</taxon>
        <taxon>Alphaproteobacteria</taxon>
        <taxon>Hyphomicrobiales</taxon>
        <taxon>Methylobacteriaceae</taxon>
        <taxon>Methylobacterium</taxon>
    </lineage>
</organism>
<dbReference type="EMBL" id="JAUFPT010000023">
    <property type="protein sequence ID" value="MDN3570708.1"/>
    <property type="molecule type" value="Genomic_DNA"/>
</dbReference>
<accession>A0ABT8ALN2</accession>
<dbReference type="RefSeq" id="WP_238285595.1">
    <property type="nucleotide sequence ID" value="NZ_BPQS01000003.1"/>
</dbReference>
<comment type="caution">
    <text evidence="1">The sequence shown here is derived from an EMBL/GenBank/DDBJ whole genome shotgun (WGS) entry which is preliminary data.</text>
</comment>
<proteinExistence type="predicted"/>
<evidence type="ECO:0000313" key="2">
    <source>
        <dbReference type="Proteomes" id="UP001244297"/>
    </source>
</evidence>
<sequence length="59" mass="6337">MLEGHCAALASAPLTEANAFPTLVRGVNTDRSWDRLQRGGLVDRIGDAQGRFNPDGGRE</sequence>
<reference evidence="2" key="1">
    <citation type="journal article" date="2019" name="Int. J. Syst. Evol. Microbiol.">
        <title>The Global Catalogue of Microorganisms (GCM) 10K type strain sequencing project: providing services to taxonomists for standard genome sequencing and annotation.</title>
        <authorList>
            <consortium name="The Broad Institute Genomics Platform"/>
            <consortium name="The Broad Institute Genome Sequencing Center for Infectious Disease"/>
            <person name="Wu L."/>
            <person name="Ma J."/>
        </authorList>
    </citation>
    <scope>NUCLEOTIDE SEQUENCE [LARGE SCALE GENOMIC DNA]</scope>
    <source>
        <strain evidence="2">CECT 7806</strain>
    </source>
</reference>